<protein>
    <submittedName>
        <fullName evidence="1">Uncharacterized protein</fullName>
    </submittedName>
</protein>
<evidence type="ECO:0000313" key="1">
    <source>
        <dbReference type="EMBL" id="GBM66831.1"/>
    </source>
</evidence>
<name>A0A4Y2HN68_ARAVE</name>
<sequence>MNIFGFEMAKPAHKFYSAFKKRKKDLSIWVAVVVEDLSSLGKELSNSIGSLLTTASSGDNQTGSPPFDVNMKVYQFQPTSVLLLGCSEALPTKYC</sequence>
<keyword evidence="2" id="KW-1185">Reference proteome</keyword>
<evidence type="ECO:0000313" key="2">
    <source>
        <dbReference type="Proteomes" id="UP000499080"/>
    </source>
</evidence>
<dbReference type="AlphaFoldDB" id="A0A4Y2HN68"/>
<dbReference type="EMBL" id="BGPR01002047">
    <property type="protein sequence ID" value="GBM66831.1"/>
    <property type="molecule type" value="Genomic_DNA"/>
</dbReference>
<proteinExistence type="predicted"/>
<reference evidence="1 2" key="1">
    <citation type="journal article" date="2019" name="Sci. Rep.">
        <title>Orb-weaving spider Araneus ventricosus genome elucidates the spidroin gene catalogue.</title>
        <authorList>
            <person name="Kono N."/>
            <person name="Nakamura H."/>
            <person name="Ohtoshi R."/>
            <person name="Moran D.A.P."/>
            <person name="Shinohara A."/>
            <person name="Yoshida Y."/>
            <person name="Fujiwara M."/>
            <person name="Mori M."/>
            <person name="Tomita M."/>
            <person name="Arakawa K."/>
        </authorList>
    </citation>
    <scope>NUCLEOTIDE SEQUENCE [LARGE SCALE GENOMIC DNA]</scope>
</reference>
<organism evidence="1 2">
    <name type="scientific">Araneus ventricosus</name>
    <name type="common">Orbweaver spider</name>
    <name type="synonym">Epeira ventricosa</name>
    <dbReference type="NCBI Taxonomy" id="182803"/>
    <lineage>
        <taxon>Eukaryota</taxon>
        <taxon>Metazoa</taxon>
        <taxon>Ecdysozoa</taxon>
        <taxon>Arthropoda</taxon>
        <taxon>Chelicerata</taxon>
        <taxon>Arachnida</taxon>
        <taxon>Araneae</taxon>
        <taxon>Araneomorphae</taxon>
        <taxon>Entelegynae</taxon>
        <taxon>Araneoidea</taxon>
        <taxon>Araneidae</taxon>
        <taxon>Araneus</taxon>
    </lineage>
</organism>
<gene>
    <name evidence="1" type="ORF">AVEN_67773_1</name>
</gene>
<comment type="caution">
    <text evidence="1">The sequence shown here is derived from an EMBL/GenBank/DDBJ whole genome shotgun (WGS) entry which is preliminary data.</text>
</comment>
<accession>A0A4Y2HN68</accession>
<dbReference type="Proteomes" id="UP000499080">
    <property type="component" value="Unassembled WGS sequence"/>
</dbReference>